<evidence type="ECO:0000313" key="3">
    <source>
        <dbReference type="Proteomes" id="UP000254889"/>
    </source>
</evidence>
<organism evidence="2 3">
    <name type="scientific">Pseudolabrys taiwanensis</name>
    <dbReference type="NCBI Taxonomy" id="331696"/>
    <lineage>
        <taxon>Bacteria</taxon>
        <taxon>Pseudomonadati</taxon>
        <taxon>Pseudomonadota</taxon>
        <taxon>Alphaproteobacteria</taxon>
        <taxon>Hyphomicrobiales</taxon>
        <taxon>Xanthobacteraceae</taxon>
        <taxon>Pseudolabrys</taxon>
    </lineage>
</organism>
<dbReference type="Proteomes" id="UP000254889">
    <property type="component" value="Chromosome"/>
</dbReference>
<sequence>MNNRDQDAIQQSRISEQVPADSAHNRVARNGETPQVIEEPTHAGDLPFGEANEQRKEQEKWTEEQVEKAIKLFEEAYPKHKDGAAQKECYIKLMDAGGLLGINELQFEIIYQKIHGVTRATSPPLCESNGQELKVAASDEYNQTVSAGGKVRLAPERVKEVRNAIYLHHRAKAKEKRSGKDQEGCLKNLYEMGFLTGVSHRRFKKIYQDYFKEIQGDKYEAPRRGRVATIRGQ</sequence>
<protein>
    <submittedName>
        <fullName evidence="2">Uncharacterized protein</fullName>
    </submittedName>
</protein>
<dbReference type="KEGG" id="ptaw:DW352_05120"/>
<dbReference type="AlphaFoldDB" id="A0A345ZSQ5"/>
<gene>
    <name evidence="2" type="ORF">DW352_05120</name>
</gene>
<proteinExistence type="predicted"/>
<evidence type="ECO:0000313" key="2">
    <source>
        <dbReference type="EMBL" id="AXK79952.1"/>
    </source>
</evidence>
<accession>A0A345ZSQ5</accession>
<evidence type="ECO:0000256" key="1">
    <source>
        <dbReference type="SAM" id="MobiDB-lite"/>
    </source>
</evidence>
<keyword evidence="3" id="KW-1185">Reference proteome</keyword>
<reference evidence="2 3" key="1">
    <citation type="submission" date="2018-07" db="EMBL/GenBank/DDBJ databases">
        <authorList>
            <person name="Quirk P.G."/>
            <person name="Krulwich T.A."/>
        </authorList>
    </citation>
    <scope>NUCLEOTIDE SEQUENCE [LARGE SCALE GENOMIC DNA]</scope>
    <source>
        <strain evidence="2 3">CC-BB4</strain>
    </source>
</reference>
<feature type="region of interest" description="Disordered" evidence="1">
    <location>
        <begin position="1"/>
        <end position="61"/>
    </location>
</feature>
<feature type="compositionally biased region" description="Basic and acidic residues" evidence="1">
    <location>
        <begin position="52"/>
        <end position="61"/>
    </location>
</feature>
<name>A0A345ZSQ5_9HYPH</name>
<dbReference type="EMBL" id="CP031417">
    <property type="protein sequence ID" value="AXK79952.1"/>
    <property type="molecule type" value="Genomic_DNA"/>
</dbReference>